<protein>
    <submittedName>
        <fullName evidence="1">Uncharacterized protein</fullName>
    </submittedName>
</protein>
<gene>
    <name evidence="1" type="ORF">GDO78_013427</name>
</gene>
<keyword evidence="2" id="KW-1185">Reference proteome</keyword>
<sequence length="70" mass="8195">MEVFKQRLDKYLSGMTYIPYTLTDDRSTVTVLSDHLCVLYSSYYRAMQAQQDTANISLRTMQLFCISKQL</sequence>
<dbReference type="AlphaFoldDB" id="A0A8J6EZR9"/>
<organism evidence="1 2">
    <name type="scientific">Eleutherodactylus coqui</name>
    <name type="common">Puerto Rican coqui</name>
    <dbReference type="NCBI Taxonomy" id="57060"/>
    <lineage>
        <taxon>Eukaryota</taxon>
        <taxon>Metazoa</taxon>
        <taxon>Chordata</taxon>
        <taxon>Craniata</taxon>
        <taxon>Vertebrata</taxon>
        <taxon>Euteleostomi</taxon>
        <taxon>Amphibia</taxon>
        <taxon>Batrachia</taxon>
        <taxon>Anura</taxon>
        <taxon>Neobatrachia</taxon>
        <taxon>Hyloidea</taxon>
        <taxon>Eleutherodactylidae</taxon>
        <taxon>Eleutherodactylinae</taxon>
        <taxon>Eleutherodactylus</taxon>
        <taxon>Eleutherodactylus</taxon>
    </lineage>
</organism>
<dbReference type="EMBL" id="WNTK01000009">
    <property type="protein sequence ID" value="KAG9478404.1"/>
    <property type="molecule type" value="Genomic_DNA"/>
</dbReference>
<evidence type="ECO:0000313" key="1">
    <source>
        <dbReference type="EMBL" id="KAG9478404.1"/>
    </source>
</evidence>
<comment type="caution">
    <text evidence="1">The sequence shown here is derived from an EMBL/GenBank/DDBJ whole genome shotgun (WGS) entry which is preliminary data.</text>
</comment>
<evidence type="ECO:0000313" key="2">
    <source>
        <dbReference type="Proteomes" id="UP000770717"/>
    </source>
</evidence>
<proteinExistence type="predicted"/>
<dbReference type="Proteomes" id="UP000770717">
    <property type="component" value="Unassembled WGS sequence"/>
</dbReference>
<reference evidence="1" key="1">
    <citation type="thesis" date="2020" institute="ProQuest LLC" country="789 East Eisenhower Parkway, Ann Arbor, MI, USA">
        <title>Comparative Genomics and Chromosome Evolution.</title>
        <authorList>
            <person name="Mudd A.B."/>
        </authorList>
    </citation>
    <scope>NUCLEOTIDE SEQUENCE</scope>
    <source>
        <strain evidence="1">HN-11 Male</strain>
        <tissue evidence="1">Kidney and liver</tissue>
    </source>
</reference>
<accession>A0A8J6EZR9</accession>
<name>A0A8J6EZR9_ELECQ</name>